<organism evidence="1 2">
    <name type="scientific">Trichuris trichiura</name>
    <name type="common">Whipworm</name>
    <name type="synonym">Trichocephalus trichiurus</name>
    <dbReference type="NCBI Taxonomy" id="36087"/>
    <lineage>
        <taxon>Eukaryota</taxon>
        <taxon>Metazoa</taxon>
        <taxon>Ecdysozoa</taxon>
        <taxon>Nematoda</taxon>
        <taxon>Enoplea</taxon>
        <taxon>Dorylaimia</taxon>
        <taxon>Trichinellida</taxon>
        <taxon>Trichuridae</taxon>
        <taxon>Trichuris</taxon>
    </lineage>
</organism>
<dbReference type="EMBL" id="HG807476">
    <property type="protein sequence ID" value="CDW60843.1"/>
    <property type="molecule type" value="Genomic_DNA"/>
</dbReference>
<evidence type="ECO:0000313" key="1">
    <source>
        <dbReference type="EMBL" id="CDW60843.1"/>
    </source>
</evidence>
<dbReference type="Proteomes" id="UP000030665">
    <property type="component" value="Unassembled WGS sequence"/>
</dbReference>
<proteinExistence type="predicted"/>
<dbReference type="AlphaFoldDB" id="A0A077ZM71"/>
<reference evidence="1" key="1">
    <citation type="submission" date="2014-01" db="EMBL/GenBank/DDBJ databases">
        <authorList>
            <person name="Aslett M."/>
        </authorList>
    </citation>
    <scope>NUCLEOTIDE SEQUENCE</scope>
</reference>
<accession>A0A077ZM71</accession>
<name>A0A077ZM71_TRITR</name>
<sequence>MARKPMVTRTIKVTQACVLCLDIEQGEPCTKEVTLSRTYKNDETLLKAAKAAVDTDTLKAVSISKSWVEEKLLGMPEDFFIAHATDIVRRKPDAEIPKQPRDPQ</sequence>
<gene>
    <name evidence="1" type="ORF">TTRE_0000924501</name>
</gene>
<evidence type="ECO:0000313" key="2">
    <source>
        <dbReference type="Proteomes" id="UP000030665"/>
    </source>
</evidence>
<keyword evidence="2" id="KW-1185">Reference proteome</keyword>
<reference evidence="1" key="2">
    <citation type="submission" date="2014-03" db="EMBL/GenBank/DDBJ databases">
        <title>The whipworm genome and dual-species transcriptomics of an intimate host-pathogen interaction.</title>
        <authorList>
            <person name="Foth B.J."/>
            <person name="Tsai I.J."/>
            <person name="Reid A.J."/>
            <person name="Bancroft A.J."/>
            <person name="Nichol S."/>
            <person name="Tracey A."/>
            <person name="Holroyd N."/>
            <person name="Cotton J.A."/>
            <person name="Stanley E.J."/>
            <person name="Zarowiecki M."/>
            <person name="Liu J.Z."/>
            <person name="Huckvale T."/>
            <person name="Cooper P.J."/>
            <person name="Grencis R.K."/>
            <person name="Berriman M."/>
        </authorList>
    </citation>
    <scope>NUCLEOTIDE SEQUENCE [LARGE SCALE GENOMIC DNA]</scope>
</reference>
<protein>
    <submittedName>
        <fullName evidence="1">Uncharacterized protein</fullName>
    </submittedName>
</protein>